<dbReference type="Proteomes" id="UP001596037">
    <property type="component" value="Unassembled WGS sequence"/>
</dbReference>
<organism evidence="1 2">
    <name type="scientific">Caenimonas terrae</name>
    <dbReference type="NCBI Taxonomy" id="696074"/>
    <lineage>
        <taxon>Bacteria</taxon>
        <taxon>Pseudomonadati</taxon>
        <taxon>Pseudomonadota</taxon>
        <taxon>Betaproteobacteria</taxon>
        <taxon>Burkholderiales</taxon>
        <taxon>Comamonadaceae</taxon>
        <taxon>Caenimonas</taxon>
    </lineage>
</organism>
<reference evidence="2" key="1">
    <citation type="journal article" date="2019" name="Int. J. Syst. Evol. Microbiol.">
        <title>The Global Catalogue of Microorganisms (GCM) 10K type strain sequencing project: providing services to taxonomists for standard genome sequencing and annotation.</title>
        <authorList>
            <consortium name="The Broad Institute Genomics Platform"/>
            <consortium name="The Broad Institute Genome Sequencing Center for Infectious Disease"/>
            <person name="Wu L."/>
            <person name="Ma J."/>
        </authorList>
    </citation>
    <scope>NUCLEOTIDE SEQUENCE [LARGE SCALE GENOMIC DNA]</scope>
    <source>
        <strain evidence="2">CCUG 57401</strain>
    </source>
</reference>
<protein>
    <recommendedName>
        <fullName evidence="3">Lipoprotein</fullName>
    </recommendedName>
</protein>
<dbReference type="RefSeq" id="WP_376848367.1">
    <property type="nucleotide sequence ID" value="NZ_JBHSMF010000002.1"/>
</dbReference>
<sequence>MPCIFELTPVLFALTLSGLLAGCDKSGGPQSAAVVAPGPAGAVVANDCRSPNAQTTQRGCRPATRLMGSL</sequence>
<proteinExistence type="predicted"/>
<evidence type="ECO:0000313" key="1">
    <source>
        <dbReference type="EMBL" id="MFC5496342.1"/>
    </source>
</evidence>
<evidence type="ECO:0008006" key="3">
    <source>
        <dbReference type="Google" id="ProtNLM"/>
    </source>
</evidence>
<comment type="caution">
    <text evidence="1">The sequence shown here is derived from an EMBL/GenBank/DDBJ whole genome shotgun (WGS) entry which is preliminary data.</text>
</comment>
<keyword evidence="2" id="KW-1185">Reference proteome</keyword>
<accession>A0ABW0NB14</accession>
<dbReference type="EMBL" id="JBHSMF010000002">
    <property type="protein sequence ID" value="MFC5496342.1"/>
    <property type="molecule type" value="Genomic_DNA"/>
</dbReference>
<gene>
    <name evidence="1" type="ORF">ACFPOE_02255</name>
</gene>
<name>A0ABW0NB14_9BURK</name>
<evidence type="ECO:0000313" key="2">
    <source>
        <dbReference type="Proteomes" id="UP001596037"/>
    </source>
</evidence>